<proteinExistence type="predicted"/>
<protein>
    <submittedName>
        <fullName evidence="1">Uncharacterized protein</fullName>
    </submittedName>
</protein>
<evidence type="ECO:0000313" key="1">
    <source>
        <dbReference type="EMBL" id="RRT83645.1"/>
    </source>
</evidence>
<organism evidence="1 2">
    <name type="scientific">Ensete ventricosum</name>
    <name type="common">Abyssinian banana</name>
    <name type="synonym">Musa ensete</name>
    <dbReference type="NCBI Taxonomy" id="4639"/>
    <lineage>
        <taxon>Eukaryota</taxon>
        <taxon>Viridiplantae</taxon>
        <taxon>Streptophyta</taxon>
        <taxon>Embryophyta</taxon>
        <taxon>Tracheophyta</taxon>
        <taxon>Spermatophyta</taxon>
        <taxon>Magnoliopsida</taxon>
        <taxon>Liliopsida</taxon>
        <taxon>Zingiberales</taxon>
        <taxon>Musaceae</taxon>
        <taxon>Ensete</taxon>
    </lineage>
</organism>
<name>A0A427B591_ENSVE</name>
<evidence type="ECO:0000313" key="2">
    <source>
        <dbReference type="Proteomes" id="UP000287651"/>
    </source>
</evidence>
<gene>
    <name evidence="1" type="ORF">B296_00003852</name>
</gene>
<sequence>MQHSQISGYFHDLSQEWTMLPEVFPVDDIRSTTDDRKKIKLLQQQYMHGIYDTKSYRMEIKFLKKHISNQEECIIASTIYRSKRGITCRAQQNIVTATPDIPIRYDEIITPLTMEKDAPLWSNKTSAPTATMPSTSMLPFLDRGKVCVIRMDVLGVRTDITLMQDS</sequence>
<accession>A0A427B591</accession>
<dbReference type="Proteomes" id="UP000287651">
    <property type="component" value="Unassembled WGS sequence"/>
</dbReference>
<dbReference type="AlphaFoldDB" id="A0A427B591"/>
<comment type="caution">
    <text evidence="1">The sequence shown here is derived from an EMBL/GenBank/DDBJ whole genome shotgun (WGS) entry which is preliminary data.</text>
</comment>
<reference evidence="1 2" key="1">
    <citation type="journal article" date="2014" name="Agronomy (Basel)">
        <title>A Draft Genome Sequence for Ensete ventricosum, the Drought-Tolerant Tree Against Hunger.</title>
        <authorList>
            <person name="Harrison J."/>
            <person name="Moore K.A."/>
            <person name="Paszkiewicz K."/>
            <person name="Jones T."/>
            <person name="Grant M."/>
            <person name="Ambacheew D."/>
            <person name="Muzemil S."/>
            <person name="Studholme D.J."/>
        </authorList>
    </citation>
    <scope>NUCLEOTIDE SEQUENCE [LARGE SCALE GENOMIC DNA]</scope>
</reference>
<dbReference type="EMBL" id="AMZH03000457">
    <property type="protein sequence ID" value="RRT83645.1"/>
    <property type="molecule type" value="Genomic_DNA"/>
</dbReference>